<gene>
    <name evidence="2" type="ORF">AWC31_04970</name>
</gene>
<dbReference type="Proteomes" id="UP000193964">
    <property type="component" value="Unassembled WGS sequence"/>
</dbReference>
<protein>
    <submittedName>
        <fullName evidence="2">Uncharacterized protein</fullName>
    </submittedName>
</protein>
<dbReference type="AlphaFoldDB" id="A0A1X2EWJ6"/>
<sequence length="182" mass="18649">MTSRLLRLLTLVVAVATIGLVGGVSPSIVSAEPPDRGNEETVQVRGTGPNGEKFNGRFTAQSAKEGPGGERPLAVTGQLTGKLVSPGQGQETAQDVNQTVDMPALIQQATCEVLTLVLGPLDLNLLGLMVHLDQVVLEITADPSGGLLGQLLCSLAGGLPAPPNPLQPIIDLLNQILGLLGG</sequence>
<evidence type="ECO:0000256" key="1">
    <source>
        <dbReference type="SAM" id="MobiDB-lite"/>
    </source>
</evidence>
<dbReference type="EMBL" id="LQQA01000032">
    <property type="protein sequence ID" value="ORX10640.1"/>
    <property type="molecule type" value="Genomic_DNA"/>
</dbReference>
<evidence type="ECO:0000313" key="2">
    <source>
        <dbReference type="EMBL" id="ORX10640.1"/>
    </source>
</evidence>
<reference evidence="2 3" key="1">
    <citation type="submission" date="2016-01" db="EMBL/GenBank/DDBJ databases">
        <title>The new phylogeny of the genus Mycobacterium.</title>
        <authorList>
            <person name="Tarcisio F."/>
            <person name="Conor M."/>
            <person name="Antonella G."/>
            <person name="Elisabetta G."/>
            <person name="Giulia F.S."/>
            <person name="Sara T."/>
            <person name="Anna F."/>
            <person name="Clotilde B."/>
            <person name="Roberto B."/>
            <person name="Veronica D.S."/>
            <person name="Fabio R."/>
            <person name="Monica P."/>
            <person name="Olivier J."/>
            <person name="Enrico T."/>
            <person name="Nicola S."/>
        </authorList>
    </citation>
    <scope>NUCLEOTIDE SEQUENCE [LARGE SCALE GENOMIC DNA]</scope>
    <source>
        <strain evidence="2 3">ATCC 700010</strain>
    </source>
</reference>
<proteinExistence type="predicted"/>
<organism evidence="2 3">
    <name type="scientific">Mycolicibacterium wolinskyi</name>
    <dbReference type="NCBI Taxonomy" id="59750"/>
    <lineage>
        <taxon>Bacteria</taxon>
        <taxon>Bacillati</taxon>
        <taxon>Actinomycetota</taxon>
        <taxon>Actinomycetes</taxon>
        <taxon>Mycobacteriales</taxon>
        <taxon>Mycobacteriaceae</taxon>
        <taxon>Mycolicibacterium</taxon>
    </lineage>
</organism>
<dbReference type="OrthoDB" id="4628013at2"/>
<evidence type="ECO:0000313" key="3">
    <source>
        <dbReference type="Proteomes" id="UP000193964"/>
    </source>
</evidence>
<dbReference type="RefSeq" id="WP_085148210.1">
    <property type="nucleotide sequence ID" value="NZ_JACKUA010000044.1"/>
</dbReference>
<name>A0A1X2EWJ6_9MYCO</name>
<feature type="region of interest" description="Disordered" evidence="1">
    <location>
        <begin position="26"/>
        <end position="70"/>
    </location>
</feature>
<comment type="caution">
    <text evidence="2">The sequence shown here is derived from an EMBL/GenBank/DDBJ whole genome shotgun (WGS) entry which is preliminary data.</text>
</comment>
<accession>A0A1X2EWJ6</accession>